<keyword evidence="4" id="KW-1185">Reference proteome</keyword>
<dbReference type="InterPro" id="IPR051083">
    <property type="entry name" value="GrpII_Intron_Splice-Mob/Def"/>
</dbReference>
<evidence type="ECO:0000313" key="3">
    <source>
        <dbReference type="EMBL" id="MBK1856402.1"/>
    </source>
</evidence>
<proteinExistence type="inferred from homology"/>
<gene>
    <name evidence="3" type="ORF">JIN83_15625</name>
</gene>
<dbReference type="PANTHER" id="PTHR34047">
    <property type="entry name" value="NUCLEAR INTRON MATURASE 1, MITOCHONDRIAL-RELATED"/>
    <property type="match status" value="1"/>
</dbReference>
<dbReference type="InterPro" id="IPR043502">
    <property type="entry name" value="DNA/RNA_pol_sf"/>
</dbReference>
<dbReference type="AlphaFoldDB" id="A0AAE2SFH0"/>
<dbReference type="Pfam" id="PF00078">
    <property type="entry name" value="RVT_1"/>
    <property type="match status" value="1"/>
</dbReference>
<reference evidence="3" key="1">
    <citation type="submission" date="2021-01" db="EMBL/GenBank/DDBJ databases">
        <title>Modified the classification status of verrucomicrobia.</title>
        <authorList>
            <person name="Feng X."/>
        </authorList>
    </citation>
    <scope>NUCLEOTIDE SEQUENCE</scope>
    <source>
        <strain evidence="3">5K15</strain>
    </source>
</reference>
<dbReference type="CDD" id="cd01651">
    <property type="entry name" value="RT_G2_intron"/>
    <property type="match status" value="1"/>
</dbReference>
<protein>
    <recommendedName>
        <fullName evidence="2">Reverse transcriptase domain-containing protein</fullName>
    </recommendedName>
</protein>
<comment type="caution">
    <text evidence="3">The sequence shown here is derived from an EMBL/GenBank/DDBJ whole genome shotgun (WGS) entry which is preliminary data.</text>
</comment>
<sequence>MSVGDFPDFCRKHWPRISADLMEGNYHSALVRRVFVPKPDGSKRPLGIPTVQDRMIQQAVAQVISPLLDADFSSRSYGFRPNRSAHQAVETMETGWKEGRRHAVDCYFKSFFDTVNHDKLMTSLREKIRCRKTLGLIRRYLMAGVRLPDGTREATHSRSATRRTTLLLLANIVLDPLDKELETRGHHLARYADDFIILVKSAKAAQRVMESVVRFCEGRLKLVVNRVKSRATLLESCTFLGCQIGHRGKLMWTDKALLRFKQHVRGITRRNRGHKVQDVIDELCLYTRGWLNYYKLSCTYAEVLELSEWVRRSVRLYYWKQWKQPRTRRRNLLALGVFPERIHMASRSRKGYWRMSNNSLVRLALNNCWLEEQGVPNMRGIWISLHYPEQRSVQEV</sequence>
<name>A0AAE2SFH0_9BACT</name>
<feature type="domain" description="Reverse transcriptase" evidence="2">
    <location>
        <begin position="17"/>
        <end position="244"/>
    </location>
</feature>
<dbReference type="Proteomes" id="UP000634206">
    <property type="component" value="Unassembled WGS sequence"/>
</dbReference>
<dbReference type="Pfam" id="PF08388">
    <property type="entry name" value="GIIM"/>
    <property type="match status" value="1"/>
</dbReference>
<dbReference type="InterPro" id="IPR013597">
    <property type="entry name" value="Mat_intron_G2"/>
</dbReference>
<dbReference type="InterPro" id="IPR000477">
    <property type="entry name" value="RT_dom"/>
</dbReference>
<evidence type="ECO:0000259" key="2">
    <source>
        <dbReference type="PROSITE" id="PS50878"/>
    </source>
</evidence>
<dbReference type="PROSITE" id="PS50878">
    <property type="entry name" value="RT_POL"/>
    <property type="match status" value="1"/>
</dbReference>
<dbReference type="EMBL" id="JAENIG010000013">
    <property type="protein sequence ID" value="MBK1856402.1"/>
    <property type="molecule type" value="Genomic_DNA"/>
</dbReference>
<organism evidence="3 4">
    <name type="scientific">Oceaniferula flava</name>
    <dbReference type="NCBI Taxonomy" id="2800421"/>
    <lineage>
        <taxon>Bacteria</taxon>
        <taxon>Pseudomonadati</taxon>
        <taxon>Verrucomicrobiota</taxon>
        <taxon>Verrucomicrobiia</taxon>
        <taxon>Verrucomicrobiales</taxon>
        <taxon>Verrucomicrobiaceae</taxon>
        <taxon>Oceaniferula</taxon>
    </lineage>
</organism>
<evidence type="ECO:0000313" key="4">
    <source>
        <dbReference type="Proteomes" id="UP000634206"/>
    </source>
</evidence>
<dbReference type="SUPFAM" id="SSF56672">
    <property type="entry name" value="DNA/RNA polymerases"/>
    <property type="match status" value="1"/>
</dbReference>
<accession>A0AAE2SFH0</accession>
<comment type="similarity">
    <text evidence="1">Belongs to the bacterial reverse transcriptase family.</text>
</comment>
<dbReference type="PANTHER" id="PTHR34047:SF8">
    <property type="entry name" value="PROTEIN YKFC"/>
    <property type="match status" value="1"/>
</dbReference>
<evidence type="ECO:0000256" key="1">
    <source>
        <dbReference type="ARBA" id="ARBA00034120"/>
    </source>
</evidence>